<accession>X1L227</accession>
<feature type="non-terminal residue" evidence="2">
    <location>
        <position position="49"/>
    </location>
</feature>
<dbReference type="AlphaFoldDB" id="X1L227"/>
<dbReference type="EMBL" id="BARV01011895">
    <property type="protein sequence ID" value="GAI13407.1"/>
    <property type="molecule type" value="Genomic_DNA"/>
</dbReference>
<protein>
    <submittedName>
        <fullName evidence="2">Uncharacterized protein</fullName>
    </submittedName>
</protein>
<feature type="region of interest" description="Disordered" evidence="1">
    <location>
        <begin position="22"/>
        <end position="49"/>
    </location>
</feature>
<gene>
    <name evidence="2" type="ORF">S06H3_22308</name>
</gene>
<organism evidence="2">
    <name type="scientific">marine sediment metagenome</name>
    <dbReference type="NCBI Taxonomy" id="412755"/>
    <lineage>
        <taxon>unclassified sequences</taxon>
        <taxon>metagenomes</taxon>
        <taxon>ecological metagenomes</taxon>
    </lineage>
</organism>
<evidence type="ECO:0000313" key="2">
    <source>
        <dbReference type="EMBL" id="GAI13407.1"/>
    </source>
</evidence>
<proteinExistence type="predicted"/>
<name>X1L227_9ZZZZ</name>
<evidence type="ECO:0000256" key="1">
    <source>
        <dbReference type="SAM" id="MobiDB-lite"/>
    </source>
</evidence>
<sequence>MSLKSDNEILCKKRSKWFLTKGEKNPKLPDTKGKKDIGPIDTKINEAHT</sequence>
<comment type="caution">
    <text evidence="2">The sequence shown here is derived from an EMBL/GenBank/DDBJ whole genome shotgun (WGS) entry which is preliminary data.</text>
</comment>
<reference evidence="2" key="1">
    <citation type="journal article" date="2014" name="Front. Microbiol.">
        <title>High frequency of phylogenetically diverse reductive dehalogenase-homologous genes in deep subseafloor sedimentary metagenomes.</title>
        <authorList>
            <person name="Kawai M."/>
            <person name="Futagami T."/>
            <person name="Toyoda A."/>
            <person name="Takaki Y."/>
            <person name="Nishi S."/>
            <person name="Hori S."/>
            <person name="Arai W."/>
            <person name="Tsubouchi T."/>
            <person name="Morono Y."/>
            <person name="Uchiyama I."/>
            <person name="Ito T."/>
            <person name="Fujiyama A."/>
            <person name="Inagaki F."/>
            <person name="Takami H."/>
        </authorList>
    </citation>
    <scope>NUCLEOTIDE SEQUENCE</scope>
    <source>
        <strain evidence="2">Expedition CK06-06</strain>
    </source>
</reference>